<comment type="caution">
    <text evidence="1">The sequence shown here is derived from an EMBL/GenBank/DDBJ whole genome shotgun (WGS) entry which is preliminary data.</text>
</comment>
<dbReference type="Proteomes" id="UP001595961">
    <property type="component" value="Unassembled WGS sequence"/>
</dbReference>
<evidence type="ECO:0000313" key="1">
    <source>
        <dbReference type="EMBL" id="MFC4528144.1"/>
    </source>
</evidence>
<reference evidence="2" key="1">
    <citation type="journal article" date="2019" name="Int. J. Syst. Evol. Microbiol.">
        <title>The Global Catalogue of Microorganisms (GCM) 10K type strain sequencing project: providing services to taxonomists for standard genome sequencing and annotation.</title>
        <authorList>
            <consortium name="The Broad Institute Genomics Platform"/>
            <consortium name="The Broad Institute Genome Sequencing Center for Infectious Disease"/>
            <person name="Wu L."/>
            <person name="Ma J."/>
        </authorList>
    </citation>
    <scope>NUCLEOTIDE SEQUENCE [LARGE SCALE GENOMIC DNA]</scope>
    <source>
        <strain evidence="2">CCM 4481</strain>
    </source>
</reference>
<dbReference type="RefSeq" id="WP_266148525.1">
    <property type="nucleotide sequence ID" value="NZ_CP064028.1"/>
</dbReference>
<evidence type="ECO:0000313" key="2">
    <source>
        <dbReference type="Proteomes" id="UP001595961"/>
    </source>
</evidence>
<organism evidence="1 2">
    <name type="scientific">Dyella halodurans</name>
    <dbReference type="NCBI Taxonomy" id="1920171"/>
    <lineage>
        <taxon>Bacteria</taxon>
        <taxon>Pseudomonadati</taxon>
        <taxon>Pseudomonadota</taxon>
        <taxon>Gammaproteobacteria</taxon>
        <taxon>Lysobacterales</taxon>
        <taxon>Rhodanobacteraceae</taxon>
        <taxon>Dyella</taxon>
    </lineage>
</organism>
<dbReference type="EMBL" id="JBHSGA010000018">
    <property type="protein sequence ID" value="MFC4528144.1"/>
    <property type="molecule type" value="Genomic_DNA"/>
</dbReference>
<protein>
    <submittedName>
        <fullName evidence="1">Uncharacterized protein</fullName>
    </submittedName>
</protein>
<proteinExistence type="predicted"/>
<accession>A0ABV9C4Y2</accession>
<sequence>MLLDAPEEEFGNCLGAAQEKRTAAQAQIAALDGIPARTLSFDCPFSAAHCAQLGQVLAM</sequence>
<gene>
    <name evidence="1" type="ORF">ACFO5W_15990</name>
</gene>
<keyword evidence="2" id="KW-1185">Reference proteome</keyword>
<name>A0ABV9C4Y2_9GAMM</name>